<name>A0ABQ1HAD5_9FLAO</name>
<dbReference type="SUPFAM" id="SSF49464">
    <property type="entry name" value="Carboxypeptidase regulatory domain-like"/>
    <property type="match status" value="1"/>
</dbReference>
<dbReference type="Gene3D" id="2.60.40.1120">
    <property type="entry name" value="Carboxypeptidase-like, regulatory domain"/>
    <property type="match status" value="1"/>
</dbReference>
<keyword evidence="1" id="KW-0812">Transmembrane</keyword>
<accession>A0ABQ1HAD5</accession>
<protein>
    <submittedName>
        <fullName evidence="4">SusC/RagA family TonB-linked outer membrane protein</fullName>
    </submittedName>
</protein>
<keyword evidence="1" id="KW-1134">Transmembrane beta strand</keyword>
<dbReference type="Pfam" id="PF13715">
    <property type="entry name" value="CarbopepD_reg_2"/>
    <property type="match status" value="1"/>
</dbReference>
<comment type="similarity">
    <text evidence="1">Belongs to the TonB-dependent receptor family.</text>
</comment>
<dbReference type="InterPro" id="IPR037066">
    <property type="entry name" value="Plug_dom_sf"/>
</dbReference>
<organism evidence="4 5">
    <name type="scientific">Flavobacterium palustre</name>
    <dbReference type="NCBI Taxonomy" id="1476463"/>
    <lineage>
        <taxon>Bacteria</taxon>
        <taxon>Pseudomonadati</taxon>
        <taxon>Bacteroidota</taxon>
        <taxon>Flavobacteriia</taxon>
        <taxon>Flavobacteriales</taxon>
        <taxon>Flavobacteriaceae</taxon>
        <taxon>Flavobacterium</taxon>
    </lineage>
</organism>
<dbReference type="InterPro" id="IPR012910">
    <property type="entry name" value="Plug_dom"/>
</dbReference>
<dbReference type="SUPFAM" id="SSF56935">
    <property type="entry name" value="Porins"/>
    <property type="match status" value="1"/>
</dbReference>
<evidence type="ECO:0000256" key="2">
    <source>
        <dbReference type="SAM" id="SignalP"/>
    </source>
</evidence>
<keyword evidence="1" id="KW-0472">Membrane</keyword>
<keyword evidence="5" id="KW-1185">Reference proteome</keyword>
<feature type="chain" id="PRO_5045242197" evidence="2">
    <location>
        <begin position="32"/>
        <end position="1080"/>
    </location>
</feature>
<comment type="caution">
    <text evidence="4">The sequence shown here is derived from an EMBL/GenBank/DDBJ whole genome shotgun (WGS) entry which is preliminary data.</text>
</comment>
<dbReference type="InterPro" id="IPR023997">
    <property type="entry name" value="TonB-dep_OMP_SusC/RagA_CS"/>
</dbReference>
<comment type="subcellular location">
    <subcellularLocation>
        <location evidence="1">Cell outer membrane</location>
        <topology evidence="1">Multi-pass membrane protein</topology>
    </subcellularLocation>
</comment>
<feature type="signal peptide" evidence="2">
    <location>
        <begin position="1"/>
        <end position="31"/>
    </location>
</feature>
<sequence length="1080" mass="119561">MKKVPDCAFGFDLRKKLTLFCVLASLSQAQAYTINYASEKGLLKVQQQKSISGQINDENGMPLPGATVSIRDTKIGTITDFDGKFTLKIDANSKVLVVSSIGYQTIELQIGNRTDFKVQLKPSSEGLEEVVVVGFGTQKKESVVSAITTIPVGEIKGPSSNLTTMMAGRVSGMIAYQRSGEPGSDNSDFFIRGLGSFGSGKVNPLILIDGIESTATDMARVQPDDIESFSVLKDASAASIYGARGANGVVLITTKSGKDGKLKVKFRQENKISGNTKNFKFADNITYMQLANEAVLTRNPIGVLPYSQTKIDRTAAGADPILYPNNNWIDQLIKDYTFNQGYNLSVSGGSDKAQYYVASTYNIDNGVLKVDNLNNFNSNIKLRNYSFRSNVNMKLTPSTEAIVRLYGQFDDYTGPLGGNDANGNWVSGGGNIFNKAVWSNPVAFPATYPNELLPYIEHPLFGGAVTGNGSTTLLTNPYAEMVKGYEVYKASTIQTQIELKQDLKAFTPGLRARAMGYVRRYSYYRVSRQYNPFFYSAMVNPDTEEISLTLLNSGTEGSIGTPGTEYLNYSEGAKNLTSTLYLETAVNYNRVFAEKHDVSGMLINIMQTNESGNAGNLQSSLPSRNFGLSGRFTYAYDSRYLAEINFGYNGSERFAQNNRFGFFPSFAVGYSISNEKFFEPLLDVVSSLKFRASYGWVGNDQIGNSADRFFYLSNVNLNDANYGASFGDLNGYYRPGVSISRYANEKISWERSKQINIGMDLKLFNSINIVVDAFKQTRSNILQTRSNIGSTLGLAVTPSTNFGQAESQGMDMSINYNEHFGDNWFVNFRGNLTYSTSKILKYDENYYPPELDYLYRKGNSIAQSYGYIAERLFVDDQEAANSPRQFGTYGGGDIKYRDVNGDGVITSLDQVPIGYPTSPEIIYGFGGTLGYKDFDFSLFFQGSARSSFFINPRNISPFVTNGGAQNGLLKVVADDHWSEDNRDVYAFWPRLSNNFIDNNNQSSTWWMRNGAFLRLKSVELGYNLPDKIVDKFHISGLRVYANTTNPVVFSQFKLWDPEMGGNGLGYPVQSTYNFGILLDL</sequence>
<dbReference type="RefSeq" id="WP_188491921.1">
    <property type="nucleotide sequence ID" value="NZ_BMGA01000001.1"/>
</dbReference>
<dbReference type="InterPro" id="IPR023996">
    <property type="entry name" value="TonB-dep_OMP_SusC/RagA"/>
</dbReference>
<evidence type="ECO:0000313" key="4">
    <source>
        <dbReference type="EMBL" id="GGA66519.1"/>
    </source>
</evidence>
<dbReference type="InterPro" id="IPR039426">
    <property type="entry name" value="TonB-dep_rcpt-like"/>
</dbReference>
<proteinExistence type="inferred from homology"/>
<dbReference type="PROSITE" id="PS52016">
    <property type="entry name" value="TONB_DEPENDENT_REC_3"/>
    <property type="match status" value="1"/>
</dbReference>
<keyword evidence="1" id="KW-0813">Transport</keyword>
<evidence type="ECO:0000313" key="5">
    <source>
        <dbReference type="Proteomes" id="UP000658793"/>
    </source>
</evidence>
<gene>
    <name evidence="4" type="ORF">GCM10008015_04000</name>
</gene>
<dbReference type="NCBIfam" id="TIGR04056">
    <property type="entry name" value="OMP_RagA_SusC"/>
    <property type="match status" value="1"/>
</dbReference>
<dbReference type="Gene3D" id="2.170.130.10">
    <property type="entry name" value="TonB-dependent receptor, plug domain"/>
    <property type="match status" value="1"/>
</dbReference>
<reference evidence="5" key="1">
    <citation type="journal article" date="2019" name="Int. J. Syst. Evol. Microbiol.">
        <title>The Global Catalogue of Microorganisms (GCM) 10K type strain sequencing project: providing services to taxonomists for standard genome sequencing and annotation.</title>
        <authorList>
            <consortium name="The Broad Institute Genomics Platform"/>
            <consortium name="The Broad Institute Genome Sequencing Center for Infectious Disease"/>
            <person name="Wu L."/>
            <person name="Ma J."/>
        </authorList>
    </citation>
    <scope>NUCLEOTIDE SEQUENCE [LARGE SCALE GENOMIC DNA]</scope>
    <source>
        <strain evidence="5">CGMCC 1.12811</strain>
    </source>
</reference>
<keyword evidence="1" id="KW-0998">Cell outer membrane</keyword>
<dbReference type="Pfam" id="PF07715">
    <property type="entry name" value="Plug"/>
    <property type="match status" value="1"/>
</dbReference>
<dbReference type="EMBL" id="BMGA01000001">
    <property type="protein sequence ID" value="GGA66519.1"/>
    <property type="molecule type" value="Genomic_DNA"/>
</dbReference>
<evidence type="ECO:0000259" key="3">
    <source>
        <dbReference type="Pfam" id="PF07715"/>
    </source>
</evidence>
<evidence type="ECO:0000256" key="1">
    <source>
        <dbReference type="PROSITE-ProRule" id="PRU01360"/>
    </source>
</evidence>
<dbReference type="NCBIfam" id="TIGR04057">
    <property type="entry name" value="SusC_RagA_signa"/>
    <property type="match status" value="1"/>
</dbReference>
<keyword evidence="2" id="KW-0732">Signal</keyword>
<dbReference type="InterPro" id="IPR008969">
    <property type="entry name" value="CarboxyPept-like_regulatory"/>
</dbReference>
<dbReference type="Proteomes" id="UP000658793">
    <property type="component" value="Unassembled WGS sequence"/>
</dbReference>
<feature type="domain" description="TonB-dependent receptor plug" evidence="3">
    <location>
        <begin position="140"/>
        <end position="249"/>
    </location>
</feature>